<gene>
    <name evidence="4" type="ORF">C7B82_11425</name>
</gene>
<dbReference type="InterPro" id="IPR029056">
    <property type="entry name" value="Ribokinase-like"/>
</dbReference>
<protein>
    <submittedName>
        <fullName evidence="4">Ribokinase</fullName>
    </submittedName>
</protein>
<dbReference type="Pfam" id="PF00294">
    <property type="entry name" value="PfkB"/>
    <property type="match status" value="1"/>
</dbReference>
<dbReference type="SUPFAM" id="SSF53613">
    <property type="entry name" value="Ribokinase-like"/>
    <property type="match status" value="1"/>
</dbReference>
<dbReference type="Gene3D" id="3.40.1190.20">
    <property type="match status" value="1"/>
</dbReference>
<name>A0A2T1E9J9_9CYAN</name>
<reference evidence="4 5" key="2">
    <citation type="submission" date="2018-03" db="EMBL/GenBank/DDBJ databases">
        <title>The ancient ancestry and fast evolution of plastids.</title>
        <authorList>
            <person name="Moore K.R."/>
            <person name="Magnabosco C."/>
            <person name="Momper L."/>
            <person name="Gold D.A."/>
            <person name="Bosak T."/>
            <person name="Fournier G.P."/>
        </authorList>
    </citation>
    <scope>NUCLEOTIDE SEQUENCE [LARGE SCALE GENOMIC DNA]</scope>
    <source>
        <strain evidence="4 5">ULC18</strain>
    </source>
</reference>
<accession>A0A2T1E9J9</accession>
<evidence type="ECO:0000259" key="3">
    <source>
        <dbReference type="Pfam" id="PF00294"/>
    </source>
</evidence>
<dbReference type="InterPro" id="IPR052562">
    <property type="entry name" value="Ketohexokinase-related"/>
</dbReference>
<dbReference type="InterPro" id="IPR002139">
    <property type="entry name" value="Ribo/fructo_kinase"/>
</dbReference>
<reference evidence="5" key="1">
    <citation type="submission" date="2018-02" db="EMBL/GenBank/DDBJ databases">
        <authorList>
            <person name="Moore K."/>
            <person name="Momper L."/>
        </authorList>
    </citation>
    <scope>NUCLEOTIDE SEQUENCE [LARGE SCALE GENOMIC DNA]</scope>
    <source>
        <strain evidence="5">ULC18</strain>
    </source>
</reference>
<comment type="caution">
    <text evidence="4">The sequence shown here is derived from an EMBL/GenBank/DDBJ whole genome shotgun (WGS) entry which is preliminary data.</text>
</comment>
<dbReference type="EMBL" id="PVWK01000062">
    <property type="protein sequence ID" value="PSB29427.1"/>
    <property type="molecule type" value="Genomic_DNA"/>
</dbReference>
<dbReference type="GO" id="GO:0016301">
    <property type="term" value="F:kinase activity"/>
    <property type="evidence" value="ECO:0007669"/>
    <property type="project" value="UniProtKB-KW"/>
</dbReference>
<dbReference type="PRINTS" id="PR00990">
    <property type="entry name" value="RIBOKINASE"/>
</dbReference>
<sequence>MSQLQSHRGLFIGVVTLDLIYLVDRPPLANEKLAASDYTVSAGGPATNAAVAFSHLGNEAIVMGVLGMHPMAQLILTDLQQYGVTLNDLSPTLATPPPVSSIMVTEKTGDRAVVSLNAVRAQASANIPANSLQDVAVILIDGHQMAVGRTIAMEARSRGIPVVIDGGSWKPGFETVLPLADYVICSANFHPPHCQSPQDVAAYLLNLGVPHIAITQGQQPIQYWTVTSAGHIDVPIVTVVDTLGAGDIFHGAFCHAILREDFRDALAIAANIAAQSCQYFGTRRWMEEGRGESFE</sequence>
<dbReference type="PANTHER" id="PTHR42774">
    <property type="entry name" value="PHOSPHOTRANSFERASE SYSTEM TRANSPORT PROTEIN"/>
    <property type="match status" value="1"/>
</dbReference>
<dbReference type="RefSeq" id="WP_106256421.1">
    <property type="nucleotide sequence ID" value="NZ_CAWNSW010000155.1"/>
</dbReference>
<keyword evidence="2 4" id="KW-0418">Kinase</keyword>
<evidence type="ECO:0000256" key="2">
    <source>
        <dbReference type="ARBA" id="ARBA00022777"/>
    </source>
</evidence>
<evidence type="ECO:0000313" key="5">
    <source>
        <dbReference type="Proteomes" id="UP000239576"/>
    </source>
</evidence>
<proteinExistence type="predicted"/>
<dbReference type="OrthoDB" id="9813569at2"/>
<organism evidence="4 5">
    <name type="scientific">Stenomitos frigidus ULC18</name>
    <dbReference type="NCBI Taxonomy" id="2107698"/>
    <lineage>
        <taxon>Bacteria</taxon>
        <taxon>Bacillati</taxon>
        <taxon>Cyanobacteriota</taxon>
        <taxon>Cyanophyceae</taxon>
        <taxon>Leptolyngbyales</taxon>
        <taxon>Leptolyngbyaceae</taxon>
        <taxon>Stenomitos</taxon>
    </lineage>
</organism>
<feature type="domain" description="Carbohydrate kinase PfkB" evidence="3">
    <location>
        <begin position="11"/>
        <end position="284"/>
    </location>
</feature>
<dbReference type="AlphaFoldDB" id="A0A2T1E9J9"/>
<keyword evidence="5" id="KW-1185">Reference proteome</keyword>
<dbReference type="Proteomes" id="UP000239576">
    <property type="component" value="Unassembled WGS sequence"/>
</dbReference>
<keyword evidence="1" id="KW-0808">Transferase</keyword>
<dbReference type="PANTHER" id="PTHR42774:SF3">
    <property type="entry name" value="KETOHEXOKINASE"/>
    <property type="match status" value="1"/>
</dbReference>
<dbReference type="InterPro" id="IPR011611">
    <property type="entry name" value="PfkB_dom"/>
</dbReference>
<evidence type="ECO:0000256" key="1">
    <source>
        <dbReference type="ARBA" id="ARBA00022679"/>
    </source>
</evidence>
<evidence type="ECO:0000313" key="4">
    <source>
        <dbReference type="EMBL" id="PSB29427.1"/>
    </source>
</evidence>